<protein>
    <recommendedName>
        <fullName evidence="2">G-patch domain-containing protein</fullName>
    </recommendedName>
</protein>
<dbReference type="OrthoDB" id="21470at2759"/>
<dbReference type="AlphaFoldDB" id="G3AI26"/>
<evidence type="ECO:0000313" key="4">
    <source>
        <dbReference type="Proteomes" id="UP000000709"/>
    </source>
</evidence>
<evidence type="ECO:0000313" key="3">
    <source>
        <dbReference type="EMBL" id="EGW34340.1"/>
    </source>
</evidence>
<feature type="region of interest" description="Disordered" evidence="1">
    <location>
        <begin position="528"/>
        <end position="550"/>
    </location>
</feature>
<dbReference type="HOGENOM" id="CLU_021974_1_0_1"/>
<proteinExistence type="predicted"/>
<feature type="region of interest" description="Disordered" evidence="1">
    <location>
        <begin position="87"/>
        <end position="242"/>
    </location>
</feature>
<dbReference type="FunCoup" id="G3AI26">
    <property type="interactions" value="274"/>
</dbReference>
<evidence type="ECO:0000259" key="2">
    <source>
        <dbReference type="PROSITE" id="PS50174"/>
    </source>
</evidence>
<dbReference type="Pfam" id="PF01585">
    <property type="entry name" value="G-patch"/>
    <property type="match status" value="1"/>
</dbReference>
<dbReference type="KEGG" id="spaa:SPAPADRAFT_54491"/>
<dbReference type="eggNOG" id="KOG0154">
    <property type="taxonomic scope" value="Eukaryota"/>
</dbReference>
<dbReference type="Proteomes" id="UP000000709">
    <property type="component" value="Unassembled WGS sequence"/>
</dbReference>
<dbReference type="InterPro" id="IPR051189">
    <property type="entry name" value="Splicing_assoc_domain"/>
</dbReference>
<name>G3AI26_SPAPN</name>
<organism evidence="4">
    <name type="scientific">Spathaspora passalidarum (strain NRRL Y-27907 / 11-Y1)</name>
    <dbReference type="NCBI Taxonomy" id="619300"/>
    <lineage>
        <taxon>Eukaryota</taxon>
        <taxon>Fungi</taxon>
        <taxon>Dikarya</taxon>
        <taxon>Ascomycota</taxon>
        <taxon>Saccharomycotina</taxon>
        <taxon>Pichiomycetes</taxon>
        <taxon>Debaryomycetaceae</taxon>
        <taxon>Spathaspora</taxon>
    </lineage>
</organism>
<sequence length="613" mass="70608">MMQVVEYTNSHHDERMSKQLRKSPVLFVKAKEVYDPNSILHELARKNKTLLEGVESINLEHDEESSQENDDYFDEDAVEFEDDEDIVEDDHNDENYLEASMQKWQNNMRHESPEPIRSSGHQETPEELGEQLQPHSDNIAGRSFQSLPSGHAPEEVDSPTEENDSSLEEFNEVESDSPMEQELEEPAQEPEKANKAEPEEPPVQTQSLDIIIDTPTSTTIIKPEPVQNTEESTPEPEQEPEYGFLPEDYEFDVSRIEVQNVRFGIHNQYYVKCLELTGSDFAWIDEEEVIEFALAHGVKEHRLDKFLSFVTNGMIDQEEEESEPEVYISDDSESEDEDEEEEQEVDQEDDLESLIQYSKSSSQGFLAFGDRDFSNNTPAKYRSTFENLDIDDDLQESLHRQLANYKQNKKHKLNQKQKQLQEEAIMNNDLLIKYPDALRIKDIRYEFESLLKDENRTSVSFPKLDSHGHQTIKKLAKYYNMGVTNCGQSTNKYLKISKNKTTYKYYPNYDQIDRILRGRPIFHRQDVKRTPKTDKAEKAKKVTRGADSKARVREGDIVGAEAPEIDQSNVGRQMLEKLGWVKGQGLGAHGNQGINEPIVAKVKMSKTGIKETL</sequence>
<feature type="domain" description="G-patch" evidence="2">
    <location>
        <begin position="567"/>
        <end position="613"/>
    </location>
</feature>
<feature type="compositionally biased region" description="Acidic residues" evidence="1">
    <location>
        <begin position="316"/>
        <end position="350"/>
    </location>
</feature>
<dbReference type="SMART" id="SM00443">
    <property type="entry name" value="G_patch"/>
    <property type="match status" value="1"/>
</dbReference>
<feature type="region of interest" description="Disordered" evidence="1">
    <location>
        <begin position="315"/>
        <end position="350"/>
    </location>
</feature>
<dbReference type="InParanoid" id="G3AI26"/>
<dbReference type="RefSeq" id="XP_007373924.1">
    <property type="nucleotide sequence ID" value="XM_007373862.1"/>
</dbReference>
<reference evidence="3 4" key="1">
    <citation type="journal article" date="2011" name="Proc. Natl. Acad. Sci. U.S.A.">
        <title>Comparative genomics of xylose-fermenting fungi for enhanced biofuel production.</title>
        <authorList>
            <person name="Wohlbach D.J."/>
            <person name="Kuo A."/>
            <person name="Sato T.K."/>
            <person name="Potts K.M."/>
            <person name="Salamov A.A."/>
            <person name="LaButti K.M."/>
            <person name="Sun H."/>
            <person name="Clum A."/>
            <person name="Pangilinan J.L."/>
            <person name="Lindquist E.A."/>
            <person name="Lucas S."/>
            <person name="Lapidus A."/>
            <person name="Jin M."/>
            <person name="Gunawan C."/>
            <person name="Balan V."/>
            <person name="Dale B.E."/>
            <person name="Jeffries T.W."/>
            <person name="Zinkel R."/>
            <person name="Barry K.W."/>
            <person name="Grigoriev I.V."/>
            <person name="Gasch A.P."/>
        </authorList>
    </citation>
    <scope>NUCLEOTIDE SEQUENCE [LARGE SCALE GENOMIC DNA]</scope>
    <source>
        <strain evidence="4">NRRL Y-27907 / 11-Y1</strain>
    </source>
</reference>
<feature type="compositionally biased region" description="Low complexity" evidence="1">
    <location>
        <begin position="209"/>
        <end position="221"/>
    </location>
</feature>
<dbReference type="PANTHER" id="PTHR14195">
    <property type="entry name" value="G PATCH DOMAIN CONTAINING PROTEIN 2"/>
    <property type="match status" value="1"/>
</dbReference>
<dbReference type="PROSITE" id="PS50174">
    <property type="entry name" value="G_PATCH"/>
    <property type="match status" value="1"/>
</dbReference>
<feature type="compositionally biased region" description="Acidic residues" evidence="1">
    <location>
        <begin position="87"/>
        <end position="96"/>
    </location>
</feature>
<feature type="compositionally biased region" description="Acidic residues" evidence="1">
    <location>
        <begin position="155"/>
        <end position="188"/>
    </location>
</feature>
<dbReference type="InterPro" id="IPR000467">
    <property type="entry name" value="G_patch_dom"/>
</dbReference>
<dbReference type="GO" id="GO:0003676">
    <property type="term" value="F:nucleic acid binding"/>
    <property type="evidence" value="ECO:0007669"/>
    <property type="project" value="InterPro"/>
</dbReference>
<feature type="compositionally biased region" description="Basic and acidic residues" evidence="1">
    <location>
        <begin position="189"/>
        <end position="198"/>
    </location>
</feature>
<dbReference type="STRING" id="619300.G3AI26"/>
<evidence type="ECO:0000256" key="1">
    <source>
        <dbReference type="SAM" id="MobiDB-lite"/>
    </source>
</evidence>
<dbReference type="EMBL" id="GL996500">
    <property type="protein sequence ID" value="EGW34340.1"/>
    <property type="molecule type" value="Genomic_DNA"/>
</dbReference>
<keyword evidence="4" id="KW-1185">Reference proteome</keyword>
<accession>G3AI26</accession>
<dbReference type="GeneID" id="18871869"/>
<gene>
    <name evidence="3" type="ORF">SPAPADRAFT_54491</name>
</gene>
<dbReference type="OMA" id="PVFMRID"/>